<evidence type="ECO:0000259" key="2">
    <source>
        <dbReference type="Pfam" id="PF00497"/>
    </source>
</evidence>
<dbReference type="InterPro" id="IPR001638">
    <property type="entry name" value="Solute-binding_3/MltF_N"/>
</dbReference>
<dbReference type="PANTHER" id="PTHR34220:SF7">
    <property type="entry name" value="SENSOR HISTIDINE KINASE YPDA"/>
    <property type="match status" value="1"/>
</dbReference>
<accession>A0A3B7N9F6</accession>
<dbReference type="Proteomes" id="UP000263900">
    <property type="component" value="Chromosome"/>
</dbReference>
<evidence type="ECO:0000256" key="1">
    <source>
        <dbReference type="SAM" id="Phobius"/>
    </source>
</evidence>
<evidence type="ECO:0000313" key="5">
    <source>
        <dbReference type="Proteomes" id="UP000263900"/>
    </source>
</evidence>
<dbReference type="InterPro" id="IPR010559">
    <property type="entry name" value="Sig_transdc_His_kin_internal"/>
</dbReference>
<evidence type="ECO:0008006" key="6">
    <source>
        <dbReference type="Google" id="ProtNLM"/>
    </source>
</evidence>
<dbReference type="GO" id="GO:0000155">
    <property type="term" value="F:phosphorelay sensor kinase activity"/>
    <property type="evidence" value="ECO:0007669"/>
    <property type="project" value="InterPro"/>
</dbReference>
<keyword evidence="1" id="KW-1133">Transmembrane helix</keyword>
<organism evidence="4 5">
    <name type="scientific">Paraflavitalea soli</name>
    <dbReference type="NCBI Taxonomy" id="2315862"/>
    <lineage>
        <taxon>Bacteria</taxon>
        <taxon>Pseudomonadati</taxon>
        <taxon>Bacteroidota</taxon>
        <taxon>Chitinophagia</taxon>
        <taxon>Chitinophagales</taxon>
        <taxon>Chitinophagaceae</taxon>
        <taxon>Paraflavitalea</taxon>
    </lineage>
</organism>
<reference evidence="4 5" key="1">
    <citation type="submission" date="2018-09" db="EMBL/GenBank/DDBJ databases">
        <title>Genome sequencing of strain 6GH32-13.</title>
        <authorList>
            <person name="Weon H.-Y."/>
            <person name="Heo J."/>
            <person name="Kwon S.-W."/>
        </authorList>
    </citation>
    <scope>NUCLEOTIDE SEQUENCE [LARGE SCALE GENOMIC DNA]</scope>
    <source>
        <strain evidence="4 5">5GH32-13</strain>
    </source>
</reference>
<feature type="transmembrane region" description="Helical" evidence="1">
    <location>
        <begin position="330"/>
        <end position="349"/>
    </location>
</feature>
<feature type="domain" description="Signal transduction histidine kinase internal region" evidence="3">
    <location>
        <begin position="374"/>
        <end position="453"/>
    </location>
</feature>
<dbReference type="Pfam" id="PF00497">
    <property type="entry name" value="SBP_bac_3"/>
    <property type="match status" value="1"/>
</dbReference>
<dbReference type="InterPro" id="IPR050640">
    <property type="entry name" value="Bact_2-comp_sensor_kinase"/>
</dbReference>
<gene>
    <name evidence="4" type="ORF">D3H65_32660</name>
</gene>
<feature type="domain" description="Solute-binding protein family 3/N-terminal" evidence="2">
    <location>
        <begin position="55"/>
        <end position="170"/>
    </location>
</feature>
<dbReference type="KEGG" id="pseg:D3H65_32660"/>
<dbReference type="Gene3D" id="3.40.190.10">
    <property type="entry name" value="Periplasmic binding protein-like II"/>
    <property type="match status" value="1"/>
</dbReference>
<dbReference type="Pfam" id="PF06580">
    <property type="entry name" value="His_kinase"/>
    <property type="match status" value="1"/>
</dbReference>
<dbReference type="PANTHER" id="PTHR34220">
    <property type="entry name" value="SENSOR HISTIDINE KINASE YPDA"/>
    <property type="match status" value="1"/>
</dbReference>
<keyword evidence="5" id="KW-1185">Reference proteome</keyword>
<dbReference type="SUPFAM" id="SSF53850">
    <property type="entry name" value="Periplasmic binding protein-like II"/>
    <property type="match status" value="1"/>
</dbReference>
<dbReference type="OrthoDB" id="607947at2"/>
<dbReference type="AlphaFoldDB" id="A0A3B7N9F6"/>
<proteinExistence type="predicted"/>
<sequence length="582" mass="66325">MTNTMGSLAMVKRLGVMMVLLVVCTLLQAQPVSGRGDSWQEVFNNKKGTVTALWDDIEPFIYINKDGVLQGVEYEIMESFKSYLQLKYAIDLTIVWEPAGSFDSIYGKVRNSPQPGVFGWSYFSITPVRQKEVQFSPPYMPDLNVLVTNNLEPMYASSQEFTAKIKEMRAYTMAGTTMTEDILSLKKSFYPALPVTYKEQDYDVMRTIAGDNKGFGYVPLSVYIVALQKGIKVKRQHVLSSRRQGFAAIMPLQTDWKPVMDEYFSSDLFRIKAGAIIAKYLGSEVKDLVFENVQESAPALDLVSLEKEIVTKRLMDTAVEVQKHRSFRNIMLVLFVSVILLSLVLYNRFQTKQKLNRQLSAKNDQIEQMNQLLKLKILQARMNPHFLFNSLNSIQYFITGDDKKASLQYIGRFSAFLRKVINYGDELFINVKEEAELLTEYLWLEHCRFHDKFDYEIRVAPGTQGAAILPLLTHSLVEEALYKGVLNLTNGHKGKLCIEFVTEEDTLVVKVTDNGISRQDAARLDKKKGMMNGDDAMLMRRIDLFNAQGKRKITTSKAVWHENGTALNNATLEIPQPLFEQL</sequence>
<keyword evidence="1" id="KW-0472">Membrane</keyword>
<dbReference type="EMBL" id="CP032157">
    <property type="protein sequence ID" value="AXY78451.1"/>
    <property type="molecule type" value="Genomic_DNA"/>
</dbReference>
<protein>
    <recommendedName>
        <fullName evidence="6">Solute-binding protein family 3/N-terminal domain-containing protein</fullName>
    </recommendedName>
</protein>
<evidence type="ECO:0000259" key="3">
    <source>
        <dbReference type="Pfam" id="PF06580"/>
    </source>
</evidence>
<name>A0A3B7N9F6_9BACT</name>
<keyword evidence="1" id="KW-0812">Transmembrane</keyword>
<dbReference type="GO" id="GO:0016020">
    <property type="term" value="C:membrane"/>
    <property type="evidence" value="ECO:0007669"/>
    <property type="project" value="InterPro"/>
</dbReference>
<evidence type="ECO:0000313" key="4">
    <source>
        <dbReference type="EMBL" id="AXY78451.1"/>
    </source>
</evidence>